<dbReference type="Proteomes" id="UP001317629">
    <property type="component" value="Chromosome"/>
</dbReference>
<evidence type="ECO:0000313" key="2">
    <source>
        <dbReference type="EMBL" id="BDV34995.1"/>
    </source>
</evidence>
<protein>
    <recommendedName>
        <fullName evidence="4">DUF1640 domain-containing protein</fullName>
    </recommendedName>
</protein>
<organism evidence="2 3">
    <name type="scientific">Methylocystis iwaonis</name>
    <dbReference type="NCBI Taxonomy" id="2885079"/>
    <lineage>
        <taxon>Bacteria</taxon>
        <taxon>Pseudomonadati</taxon>
        <taxon>Pseudomonadota</taxon>
        <taxon>Alphaproteobacteria</taxon>
        <taxon>Hyphomicrobiales</taxon>
        <taxon>Methylocystaceae</taxon>
        <taxon>Methylocystis</taxon>
    </lineage>
</organism>
<keyword evidence="1" id="KW-0472">Membrane</keyword>
<gene>
    <name evidence="2" type="ORF">SS37A_25240</name>
</gene>
<sequence length="120" mass="12860">MSKGTAAPDGADSVISGAMAAQVLFNPLAYIDRLTRGGFSPEQARASAEALETAFSESVATKTDVAELKHGTDLLHRDLAEAEARLRLEISQSKNDILRWVFGFNLALIGAVFAIIKFAH</sequence>
<reference evidence="2 3" key="1">
    <citation type="journal article" date="2023" name="Int. J. Syst. Evol. Microbiol.">
        <title>Methylocystis iwaonis sp. nov., a type II methane-oxidizing bacterium from surface soil of a rice paddy field in Japan, and emended description of the genus Methylocystis (ex Whittenbury et al. 1970) Bowman et al. 1993.</title>
        <authorList>
            <person name="Kaise H."/>
            <person name="Sawadogo J.B."/>
            <person name="Alam M.S."/>
            <person name="Ueno C."/>
            <person name="Dianou D."/>
            <person name="Shinjo R."/>
            <person name="Asakawa S."/>
        </authorList>
    </citation>
    <scope>NUCLEOTIDE SEQUENCE [LARGE SCALE GENOMIC DNA]</scope>
    <source>
        <strain evidence="2 3">SS37A-Re</strain>
    </source>
</reference>
<keyword evidence="3" id="KW-1185">Reference proteome</keyword>
<evidence type="ECO:0000313" key="3">
    <source>
        <dbReference type="Proteomes" id="UP001317629"/>
    </source>
</evidence>
<feature type="transmembrane region" description="Helical" evidence="1">
    <location>
        <begin position="97"/>
        <end position="119"/>
    </location>
</feature>
<proteinExistence type="predicted"/>
<keyword evidence="1" id="KW-1133">Transmembrane helix</keyword>
<name>A0ABN6VH19_9HYPH</name>
<evidence type="ECO:0000256" key="1">
    <source>
        <dbReference type="SAM" id="Phobius"/>
    </source>
</evidence>
<accession>A0ABN6VH19</accession>
<dbReference type="EMBL" id="AP027142">
    <property type="protein sequence ID" value="BDV34995.1"/>
    <property type="molecule type" value="Genomic_DNA"/>
</dbReference>
<evidence type="ECO:0008006" key="4">
    <source>
        <dbReference type="Google" id="ProtNLM"/>
    </source>
</evidence>
<keyword evidence="1" id="KW-0812">Transmembrane</keyword>